<evidence type="ECO:0000313" key="7">
    <source>
        <dbReference type="Proteomes" id="UP001185863"/>
    </source>
</evidence>
<evidence type="ECO:0000259" key="5">
    <source>
        <dbReference type="Pfam" id="PF00251"/>
    </source>
</evidence>
<dbReference type="PANTHER" id="PTHR43101">
    <property type="entry name" value="BETA-FRUCTOSIDASE"/>
    <property type="match status" value="1"/>
</dbReference>
<dbReference type="CDD" id="cd18609">
    <property type="entry name" value="GH32-like"/>
    <property type="match status" value="1"/>
</dbReference>
<evidence type="ECO:0000256" key="4">
    <source>
        <dbReference type="SAM" id="MobiDB-lite"/>
    </source>
</evidence>
<evidence type="ECO:0000256" key="3">
    <source>
        <dbReference type="ARBA" id="ARBA00023295"/>
    </source>
</evidence>
<dbReference type="GO" id="GO:0016798">
    <property type="term" value="F:hydrolase activity, acting on glycosyl bonds"/>
    <property type="evidence" value="ECO:0007669"/>
    <property type="project" value="UniProtKB-KW"/>
</dbReference>
<evidence type="ECO:0000256" key="2">
    <source>
        <dbReference type="ARBA" id="ARBA00022801"/>
    </source>
</evidence>
<accession>A0AAE4V467</accession>
<protein>
    <submittedName>
        <fullName evidence="6">Glycoside hydrolase family 68 protein</fullName>
    </submittedName>
</protein>
<evidence type="ECO:0000256" key="1">
    <source>
        <dbReference type="ARBA" id="ARBA00009902"/>
    </source>
</evidence>
<feature type="region of interest" description="Disordered" evidence="4">
    <location>
        <begin position="289"/>
        <end position="309"/>
    </location>
</feature>
<reference evidence="6" key="1">
    <citation type="submission" date="2023-10" db="EMBL/GenBank/DDBJ databases">
        <title>Development of a sustainable strategy for remediation of hydrocarbon-contaminated territories based on the waste exchange concept.</title>
        <authorList>
            <person name="Krivoruchko A."/>
        </authorList>
    </citation>
    <scope>NUCLEOTIDE SEQUENCE</scope>
    <source>
        <strain evidence="6">IEGM 68</strain>
    </source>
</reference>
<dbReference type="SUPFAM" id="SSF75005">
    <property type="entry name" value="Arabinanase/levansucrase/invertase"/>
    <property type="match status" value="1"/>
</dbReference>
<dbReference type="Gene3D" id="2.115.10.20">
    <property type="entry name" value="Glycosyl hydrolase domain, family 43"/>
    <property type="match status" value="1"/>
</dbReference>
<keyword evidence="3" id="KW-0326">Glycosidase</keyword>
<dbReference type="InterPro" id="IPR023296">
    <property type="entry name" value="Glyco_hydro_beta-prop_sf"/>
</dbReference>
<dbReference type="InterPro" id="IPR051214">
    <property type="entry name" value="GH32_Enzymes"/>
</dbReference>
<proteinExistence type="inferred from homology"/>
<dbReference type="Proteomes" id="UP001185863">
    <property type="component" value="Unassembled WGS sequence"/>
</dbReference>
<sequence length="309" mass="34329">MMRLALPDHWVWDSWMTDDGTDYHLFFLRASRALQDRERRHYRATIGHATSPDGEAWTLTADALAPSDAPAFDDLATWTGSVVRGADGLWSMFYTGVSRAENGLKQRIGRATSTDLLSWTKDPDLVLEADSRWYELLGEGTWPDEAWRDPYVFEHAGQWHMLITARADVGDPEGRAVVGHATSDDLSHWRIEPPLSTPAGFGEMEVLQAHTVNGKPILLFSCAPKNTSLHAGHDAGTWIAEGQSLLGPWKVTDATNVDTADLYAVQMRRTRNGNWMTWGFDNTDGPQFGTITSSSYLPHTDTESPTPAT</sequence>
<dbReference type="Pfam" id="PF00251">
    <property type="entry name" value="Glyco_hydro_32N"/>
    <property type="match status" value="1"/>
</dbReference>
<name>A0AAE4V467_9NOCA</name>
<dbReference type="RefSeq" id="WP_249353729.1">
    <property type="nucleotide sequence ID" value="NZ_JAWLUP010000107.1"/>
</dbReference>
<dbReference type="AlphaFoldDB" id="A0AAE4V467"/>
<dbReference type="EMBL" id="JAWLUP010000107">
    <property type="protein sequence ID" value="MDV7267814.1"/>
    <property type="molecule type" value="Genomic_DNA"/>
</dbReference>
<dbReference type="InterPro" id="IPR013148">
    <property type="entry name" value="Glyco_hydro_32_N"/>
</dbReference>
<organism evidence="6 7">
    <name type="scientific">Rhodococcus oxybenzonivorans</name>
    <dbReference type="NCBI Taxonomy" id="1990687"/>
    <lineage>
        <taxon>Bacteria</taxon>
        <taxon>Bacillati</taxon>
        <taxon>Actinomycetota</taxon>
        <taxon>Actinomycetes</taxon>
        <taxon>Mycobacteriales</taxon>
        <taxon>Nocardiaceae</taxon>
        <taxon>Rhodococcus</taxon>
    </lineage>
</organism>
<feature type="domain" description="Glycosyl hydrolase family 32 N-terminal" evidence="5">
    <location>
        <begin position="22"/>
        <end position="281"/>
    </location>
</feature>
<comment type="caution">
    <text evidence="6">The sequence shown here is derived from an EMBL/GenBank/DDBJ whole genome shotgun (WGS) entry which is preliminary data.</text>
</comment>
<dbReference type="PANTHER" id="PTHR43101:SF1">
    <property type="entry name" value="BETA-FRUCTOSIDASE"/>
    <property type="match status" value="1"/>
</dbReference>
<comment type="similarity">
    <text evidence="1">Belongs to the glycosyl hydrolase 32 family.</text>
</comment>
<evidence type="ECO:0000313" key="6">
    <source>
        <dbReference type="EMBL" id="MDV7267814.1"/>
    </source>
</evidence>
<keyword evidence="2 6" id="KW-0378">Hydrolase</keyword>
<gene>
    <name evidence="6" type="ORF">R4315_25160</name>
</gene>